<evidence type="ECO:0000256" key="1">
    <source>
        <dbReference type="ARBA" id="ARBA00004394"/>
    </source>
</evidence>
<dbReference type="STRING" id="164328.H3GDI6"/>
<dbReference type="HOGENOM" id="CLU_018120_0_0_1"/>
<keyword evidence="9" id="KW-0472">Membrane</keyword>
<keyword evidence="8" id="KW-0333">Golgi apparatus</keyword>
<dbReference type="AlphaFoldDB" id="H3GDI6"/>
<dbReference type="VEuPathDB" id="FungiDB:KRP22_2320"/>
<evidence type="ECO:0000256" key="7">
    <source>
        <dbReference type="ARBA" id="ARBA00022989"/>
    </source>
</evidence>
<keyword evidence="7" id="KW-1133">Transmembrane helix</keyword>
<dbReference type="InterPro" id="IPR022751">
    <property type="entry name" value="Alpha_mannosyltransferase"/>
</dbReference>
<reference evidence="11" key="2">
    <citation type="submission" date="2015-06" db="UniProtKB">
        <authorList>
            <consortium name="EnsemblProtists"/>
        </authorList>
    </citation>
    <scope>IDENTIFICATION</scope>
    <source>
        <strain evidence="11">Pr102</strain>
    </source>
</reference>
<accession>H3GDI6</accession>
<keyword evidence="5" id="KW-0812">Transmembrane</keyword>
<dbReference type="OMA" id="DEMNKVP"/>
<evidence type="ECO:0000256" key="5">
    <source>
        <dbReference type="ARBA" id="ARBA00022692"/>
    </source>
</evidence>
<evidence type="ECO:0000313" key="11">
    <source>
        <dbReference type="EnsemblProtists" id="Phyra73621"/>
    </source>
</evidence>
<evidence type="ECO:0000256" key="3">
    <source>
        <dbReference type="ARBA" id="ARBA00009105"/>
    </source>
</evidence>
<evidence type="ECO:0000313" key="12">
    <source>
        <dbReference type="Proteomes" id="UP000005238"/>
    </source>
</evidence>
<evidence type="ECO:0000256" key="9">
    <source>
        <dbReference type="ARBA" id="ARBA00023136"/>
    </source>
</evidence>
<evidence type="ECO:0000256" key="2">
    <source>
        <dbReference type="ARBA" id="ARBA00004606"/>
    </source>
</evidence>
<dbReference type="Proteomes" id="UP000005238">
    <property type="component" value="Unassembled WGS sequence"/>
</dbReference>
<dbReference type="GO" id="GO:0046354">
    <property type="term" value="P:mannan biosynthetic process"/>
    <property type="evidence" value="ECO:0000318"/>
    <property type="project" value="GO_Central"/>
</dbReference>
<organism evidence="11 12">
    <name type="scientific">Phytophthora ramorum</name>
    <name type="common">Sudden oak death agent</name>
    <dbReference type="NCBI Taxonomy" id="164328"/>
    <lineage>
        <taxon>Eukaryota</taxon>
        <taxon>Sar</taxon>
        <taxon>Stramenopiles</taxon>
        <taxon>Oomycota</taxon>
        <taxon>Peronosporomycetes</taxon>
        <taxon>Peronosporales</taxon>
        <taxon>Peronosporaceae</taxon>
        <taxon>Phytophthora</taxon>
    </lineage>
</organism>
<dbReference type="EMBL" id="DS566001">
    <property type="status" value="NOT_ANNOTATED_CDS"/>
    <property type="molecule type" value="Genomic_DNA"/>
</dbReference>
<evidence type="ECO:0000256" key="6">
    <source>
        <dbReference type="ARBA" id="ARBA00022968"/>
    </source>
</evidence>
<name>H3GDI6_PHYRM</name>
<evidence type="ECO:0008006" key="13">
    <source>
        <dbReference type="Google" id="ProtNLM"/>
    </source>
</evidence>
<dbReference type="InterPro" id="IPR029044">
    <property type="entry name" value="Nucleotide-diphossugar_trans"/>
</dbReference>
<evidence type="ECO:0000256" key="4">
    <source>
        <dbReference type="ARBA" id="ARBA00022679"/>
    </source>
</evidence>
<dbReference type="Pfam" id="PF11051">
    <property type="entry name" value="Mannosyl_trans3"/>
    <property type="match status" value="1"/>
</dbReference>
<dbReference type="GO" id="GO:0000026">
    <property type="term" value="F:alpha-1,2-mannosyltransferase activity"/>
    <property type="evidence" value="ECO:0000318"/>
    <property type="project" value="GO_Central"/>
</dbReference>
<protein>
    <recommendedName>
        <fullName evidence="13">Nucleotide-diphospho-sugar transferase domain-containing protein</fullName>
    </recommendedName>
</protein>
<keyword evidence="6" id="KW-0735">Signal-anchor</keyword>
<dbReference type="EnsemblProtists" id="Phyra73621">
    <property type="protein sequence ID" value="Phyra73621"/>
    <property type="gene ID" value="Phyra73621"/>
</dbReference>
<keyword evidence="12" id="KW-1185">Reference proteome</keyword>
<dbReference type="Gene3D" id="3.90.550.10">
    <property type="entry name" value="Spore Coat Polysaccharide Biosynthesis Protein SpsA, Chain A"/>
    <property type="match status" value="1"/>
</dbReference>
<comment type="similarity">
    <text evidence="3">Belongs to the MNN1/MNT family.</text>
</comment>
<dbReference type="GO" id="GO:0005794">
    <property type="term" value="C:Golgi apparatus"/>
    <property type="evidence" value="ECO:0000318"/>
    <property type="project" value="GO_Central"/>
</dbReference>
<dbReference type="GO" id="GO:0000139">
    <property type="term" value="C:Golgi membrane"/>
    <property type="evidence" value="ECO:0007669"/>
    <property type="project" value="UniProtKB-SubCell"/>
</dbReference>
<dbReference type="PANTHER" id="PTHR31646">
    <property type="entry name" value="ALPHA-1,2-MANNOSYLTRANSFERASE MNN2"/>
    <property type="match status" value="1"/>
</dbReference>
<dbReference type="eggNOG" id="ENOG502S8HP">
    <property type="taxonomic scope" value="Eukaryota"/>
</dbReference>
<comment type="subcellular location">
    <subcellularLocation>
        <location evidence="10">Endomembrane system</location>
        <topology evidence="10">Single-pass membrane protein</topology>
    </subcellularLocation>
    <subcellularLocation>
        <location evidence="1">Golgi apparatus membrane</location>
    </subcellularLocation>
    <subcellularLocation>
        <location evidence="2">Membrane</location>
        <topology evidence="2">Single-pass type II membrane protein</topology>
    </subcellularLocation>
</comment>
<evidence type="ECO:0000256" key="10">
    <source>
        <dbReference type="ARBA" id="ARBA00037847"/>
    </source>
</evidence>
<proteinExistence type="inferred from homology"/>
<sequence length="336" mass="38300">MVMKRTCHKGYKKTVFRCVDAPGFANFRAKAQLVVEKALAPGYALPNTDNSDRSLSQGIAMVVYPKLVASAYATVRALREVQGCRLPIEIWLRPDEMDKEPGALDPLKDLARNKSAGEMTFQAIRHSHAVLFNAKVYAIYNSKFDQVLFLDADNVPVRDPSYLFKTREFVDTGALFWPDYWHPQQTIFAINQTSLVWQLLDTPFVDMFEQESGQLLIDRKRHAAPLSLVTFYAFHMPNYFYKLKLAWGDKDLFRFAWLKLGARFHMIATLPAVAGEMVGTSFCGMTMGQHDPNGDVIFLHRNQLKLTGESKVHNFDPRLKKALANARAMFRRTRVA</sequence>
<dbReference type="SUPFAM" id="SSF53448">
    <property type="entry name" value="Nucleotide-diphospho-sugar transferases"/>
    <property type="match status" value="1"/>
</dbReference>
<dbReference type="PANTHER" id="PTHR31646:SF1">
    <property type="entry name" value="ALPHA-1,2-MANNOSYLTRANSFERASE MNN2"/>
    <property type="match status" value="1"/>
</dbReference>
<reference evidence="12" key="1">
    <citation type="journal article" date="2006" name="Science">
        <title>Phytophthora genome sequences uncover evolutionary origins and mechanisms of pathogenesis.</title>
        <authorList>
            <person name="Tyler B.M."/>
            <person name="Tripathy S."/>
            <person name="Zhang X."/>
            <person name="Dehal P."/>
            <person name="Jiang R.H."/>
            <person name="Aerts A."/>
            <person name="Arredondo F.D."/>
            <person name="Baxter L."/>
            <person name="Bensasson D."/>
            <person name="Beynon J.L."/>
            <person name="Chapman J."/>
            <person name="Damasceno C.M."/>
            <person name="Dorrance A.E."/>
            <person name="Dou D."/>
            <person name="Dickerman A.W."/>
            <person name="Dubchak I.L."/>
            <person name="Garbelotto M."/>
            <person name="Gijzen M."/>
            <person name="Gordon S.G."/>
            <person name="Govers F."/>
            <person name="Grunwald N.J."/>
            <person name="Huang W."/>
            <person name="Ivors K.L."/>
            <person name="Jones R.W."/>
            <person name="Kamoun S."/>
            <person name="Krampis K."/>
            <person name="Lamour K.H."/>
            <person name="Lee M.K."/>
            <person name="McDonald W.H."/>
            <person name="Medina M."/>
            <person name="Meijer H.J."/>
            <person name="Nordberg E.K."/>
            <person name="Maclean D.J."/>
            <person name="Ospina-Giraldo M.D."/>
            <person name="Morris P.F."/>
            <person name="Phuntumart V."/>
            <person name="Putnam N.H."/>
            <person name="Rash S."/>
            <person name="Rose J.K."/>
            <person name="Sakihama Y."/>
            <person name="Salamov A.A."/>
            <person name="Savidor A."/>
            <person name="Scheuring C.F."/>
            <person name="Smith B.M."/>
            <person name="Sobral B.W."/>
            <person name="Terry A."/>
            <person name="Torto-Alalibo T.A."/>
            <person name="Win J."/>
            <person name="Xu Z."/>
            <person name="Zhang H."/>
            <person name="Grigoriev I.V."/>
            <person name="Rokhsar D.S."/>
            <person name="Boore J.L."/>
        </authorList>
    </citation>
    <scope>NUCLEOTIDE SEQUENCE [LARGE SCALE GENOMIC DNA]</scope>
    <source>
        <strain evidence="12">Pr102</strain>
    </source>
</reference>
<dbReference type="InParanoid" id="H3GDI6"/>
<evidence type="ECO:0000256" key="8">
    <source>
        <dbReference type="ARBA" id="ARBA00023034"/>
    </source>
</evidence>
<keyword evidence="4" id="KW-0808">Transferase</keyword>